<dbReference type="InterPro" id="IPR041346">
    <property type="entry name" value="DR2241_Fer4"/>
</dbReference>
<evidence type="ECO:0000256" key="1">
    <source>
        <dbReference type="SAM" id="MobiDB-lite"/>
    </source>
</evidence>
<feature type="compositionally biased region" description="Basic and acidic residues" evidence="1">
    <location>
        <begin position="271"/>
        <end position="287"/>
    </location>
</feature>
<dbReference type="EMBL" id="JBHUDL010000009">
    <property type="protein sequence ID" value="MFD1633303.1"/>
    <property type="molecule type" value="Genomic_DNA"/>
</dbReference>
<feature type="domain" description="DR2241 stabilising" evidence="3">
    <location>
        <begin position="104"/>
        <end position="205"/>
    </location>
</feature>
<dbReference type="Pfam" id="PF18069">
    <property type="entry name" value="DR2241"/>
    <property type="match status" value="1"/>
</dbReference>
<name>A0ABD6CXZ2_9EURY</name>
<dbReference type="Gene3D" id="3.30.1360.190">
    <property type="match status" value="1"/>
</dbReference>
<dbReference type="AlphaFoldDB" id="A0ABD6CXZ2"/>
<protein>
    <submittedName>
        <fullName evidence="5">DR2241 family protein</fullName>
    </submittedName>
</protein>
<reference evidence="5 6" key="1">
    <citation type="journal article" date="2019" name="Int. J. Syst. Evol. Microbiol.">
        <title>The Global Catalogue of Microorganisms (GCM) 10K type strain sequencing project: providing services to taxonomists for standard genome sequencing and annotation.</title>
        <authorList>
            <consortium name="The Broad Institute Genomics Platform"/>
            <consortium name="The Broad Institute Genome Sequencing Center for Infectious Disease"/>
            <person name="Wu L."/>
            <person name="Ma J."/>
        </authorList>
    </citation>
    <scope>NUCLEOTIDE SEQUENCE [LARGE SCALE GENOMIC DNA]</scope>
    <source>
        <strain evidence="5 6">CGMCC 1.10594</strain>
    </source>
</reference>
<organism evidence="5 6">
    <name type="scientific">Haloplanus ruber</name>
    <dbReference type="NCBI Taxonomy" id="869892"/>
    <lineage>
        <taxon>Archaea</taxon>
        <taxon>Methanobacteriati</taxon>
        <taxon>Methanobacteriota</taxon>
        <taxon>Stenosarchaea group</taxon>
        <taxon>Halobacteria</taxon>
        <taxon>Halobacteriales</taxon>
        <taxon>Haloferacaceae</taxon>
        <taxon>Haloplanus</taxon>
    </lineage>
</organism>
<proteinExistence type="predicted"/>
<feature type="region of interest" description="Disordered" evidence="1">
    <location>
        <begin position="264"/>
        <end position="297"/>
    </location>
</feature>
<dbReference type="Gene3D" id="3.30.70.2320">
    <property type="match status" value="1"/>
</dbReference>
<gene>
    <name evidence="5" type="ORF">ACFSBJ_06085</name>
</gene>
<keyword evidence="6" id="KW-1185">Reference proteome</keyword>
<accession>A0ABD6CXZ2</accession>
<dbReference type="Proteomes" id="UP001597075">
    <property type="component" value="Unassembled WGS sequence"/>
</dbReference>
<evidence type="ECO:0000259" key="3">
    <source>
        <dbReference type="Pfam" id="PF18069"/>
    </source>
</evidence>
<evidence type="ECO:0000313" key="6">
    <source>
        <dbReference type="Proteomes" id="UP001597075"/>
    </source>
</evidence>
<evidence type="ECO:0000259" key="2">
    <source>
        <dbReference type="Pfam" id="PF18009"/>
    </source>
</evidence>
<evidence type="ECO:0000259" key="4">
    <source>
        <dbReference type="Pfam" id="PF24039"/>
    </source>
</evidence>
<dbReference type="RefSeq" id="WP_256405805.1">
    <property type="nucleotide sequence ID" value="NZ_CP187151.1"/>
</dbReference>
<dbReference type="InterPro" id="IPR055772">
    <property type="entry name" value="DUF7348"/>
</dbReference>
<evidence type="ECO:0000313" key="5">
    <source>
        <dbReference type="EMBL" id="MFD1633303.1"/>
    </source>
</evidence>
<dbReference type="Pfam" id="PF18009">
    <property type="entry name" value="Fer4_23"/>
    <property type="match status" value="1"/>
</dbReference>
<feature type="domain" description="DR2241 4Fe-4S iron-sulfur cluster binding" evidence="2">
    <location>
        <begin position="207"/>
        <end position="313"/>
    </location>
</feature>
<sequence>MSDADPTPVDALREAAADGVDFDGLTVARDADGFRFAVPDARYDGLSASELADAVDRHRPHVENWLFWHQHAPQRQAEWAFLRWVERADDLSVPERDARLRDADGITREWGQVAVTARAAEGGRRRYELRHVDDADADRSALTVHADPHEARRLRKTDDDGDYRPLSTAPTLPHGWVFVDLDPAAAVRAVDGLYPATVANWHREREGTLDVTHWHEAVSRQTGIYGVVETWDRGDGHDHVNWVAEACCDDSQCLKRREWEYDDETPLDVDGGDRRSPGSRPEADDNRTQSGDGGTGVFPCREPCSLVIAAARKWTRLEAEQSRTYEFDLTPSEKEQVEAIIDAVADGRAGEIRDADTGDDANRYRARYLRAKLFDDAGNLCGVPTDADE</sequence>
<dbReference type="Pfam" id="PF24039">
    <property type="entry name" value="DUF7348"/>
    <property type="match status" value="1"/>
</dbReference>
<feature type="domain" description="DUF7348" evidence="4">
    <location>
        <begin position="6"/>
        <end position="72"/>
    </location>
</feature>
<comment type="caution">
    <text evidence="5">The sequence shown here is derived from an EMBL/GenBank/DDBJ whole genome shotgun (WGS) entry which is preliminary data.</text>
</comment>
<dbReference type="InterPro" id="IPR041181">
    <property type="entry name" value="DR2241_middle"/>
</dbReference>